<dbReference type="RefSeq" id="WP_207942296.1">
    <property type="nucleotide sequence ID" value="NZ_CP147251.1"/>
</dbReference>
<gene>
    <name evidence="1" type="ORF">DOK78_000605</name>
</gene>
<accession>A0ABZ2SJF9</accession>
<evidence type="ECO:0000313" key="1">
    <source>
        <dbReference type="EMBL" id="WYJ75988.1"/>
    </source>
</evidence>
<evidence type="ECO:0000313" key="2">
    <source>
        <dbReference type="Proteomes" id="UP000664701"/>
    </source>
</evidence>
<reference evidence="1 2" key="2">
    <citation type="submission" date="2024-03" db="EMBL/GenBank/DDBJ databases">
        <title>The Genome Sequence of Enterococcus sp. DIV2402.</title>
        <authorList>
            <consortium name="The Broad Institute Genomics Platform"/>
            <consortium name="The Broad Institute Microbial Omics Core"/>
            <consortium name="The Broad Institute Genomic Center for Infectious Diseases"/>
            <person name="Earl A."/>
            <person name="Manson A."/>
            <person name="Gilmore M."/>
            <person name="Schwartman J."/>
            <person name="Shea T."/>
            <person name="Abouelleil A."/>
            <person name="Cao P."/>
            <person name="Chapman S."/>
            <person name="Cusick C."/>
            <person name="Young S."/>
            <person name="Neafsey D."/>
            <person name="Nusbaum C."/>
            <person name="Birren B."/>
        </authorList>
    </citation>
    <scope>NUCLEOTIDE SEQUENCE [LARGE SCALE GENOMIC DNA]</scope>
    <source>
        <strain evidence="1 2">DIV2402</strain>
    </source>
</reference>
<keyword evidence="2" id="KW-1185">Reference proteome</keyword>
<dbReference type="Gene3D" id="1.10.357.10">
    <property type="entry name" value="Tetracycline Repressor, domain 2"/>
    <property type="match status" value="1"/>
</dbReference>
<dbReference type="EMBL" id="CP147251">
    <property type="protein sequence ID" value="WYJ75988.1"/>
    <property type="molecule type" value="Genomic_DNA"/>
</dbReference>
<name>A0ABZ2SJF9_9ENTE</name>
<organism evidence="1 2">
    <name type="scientific">Candidatus Enterococcus lowellii</name>
    <dbReference type="NCBI Taxonomy" id="2230877"/>
    <lineage>
        <taxon>Bacteria</taxon>
        <taxon>Bacillati</taxon>
        <taxon>Bacillota</taxon>
        <taxon>Bacilli</taxon>
        <taxon>Lactobacillales</taxon>
        <taxon>Enterococcaceae</taxon>
        <taxon>Enterococcus</taxon>
    </lineage>
</organism>
<protein>
    <recommendedName>
        <fullName evidence="3">HTH tetR-type domain-containing protein</fullName>
    </recommendedName>
</protein>
<dbReference type="Proteomes" id="UP000664701">
    <property type="component" value="Chromosome"/>
</dbReference>
<dbReference type="SUPFAM" id="SSF46689">
    <property type="entry name" value="Homeodomain-like"/>
    <property type="match status" value="1"/>
</dbReference>
<evidence type="ECO:0008006" key="3">
    <source>
        <dbReference type="Google" id="ProtNLM"/>
    </source>
</evidence>
<proteinExistence type="predicted"/>
<sequence>MTKKLEIIQLSVQFIKKASFKDLSYDYLAKQLAITKTAIHYYFKNKKDLGLAICNYLETSLQEQFNYFMEYSNETAWEFIHRRHQTLSQDDICPIVSLQTDLNEYEEEMQLAIIHLVAKEYQIYREILARNMPITSAETLAQIHLSSIKGAQIYNRTLNVPFSETILKKIKQEIGEAENT</sequence>
<reference evidence="1 2" key="1">
    <citation type="submission" date="2021-03" db="EMBL/GenBank/DDBJ databases">
        <authorList>
            <person name="Gilmore M.S."/>
            <person name="Schwartzman J."/>
            <person name="Van Tyne D."/>
            <person name="Martin M."/>
            <person name="Earl A.M."/>
            <person name="Manson A.L."/>
            <person name="Straub T."/>
            <person name="Salamzade R."/>
            <person name="Saavedra J."/>
            <person name="Lebreton F."/>
            <person name="Prichula J."/>
            <person name="Schaufler K."/>
            <person name="Gaca A."/>
            <person name="Sgardioli B."/>
            <person name="Wagenaar J."/>
            <person name="Strong T."/>
        </authorList>
    </citation>
    <scope>NUCLEOTIDE SEQUENCE [LARGE SCALE GENOMIC DNA]</scope>
    <source>
        <strain evidence="1 2">DIV2402</strain>
    </source>
</reference>
<dbReference type="InterPro" id="IPR009057">
    <property type="entry name" value="Homeodomain-like_sf"/>
</dbReference>